<dbReference type="PANTHER" id="PTHR42673:SF4">
    <property type="entry name" value="MALEYLACETOACETATE ISOMERASE"/>
    <property type="match status" value="1"/>
</dbReference>
<dbReference type="GO" id="GO:0004364">
    <property type="term" value="F:glutathione transferase activity"/>
    <property type="evidence" value="ECO:0007669"/>
    <property type="project" value="TreeGrafter"/>
</dbReference>
<dbReference type="SUPFAM" id="SSF47616">
    <property type="entry name" value="GST C-terminal domain-like"/>
    <property type="match status" value="1"/>
</dbReference>
<dbReference type="AlphaFoldDB" id="A0A1W1X3X6"/>
<dbReference type="SFLD" id="SFLDG00358">
    <property type="entry name" value="Main_(cytGST)"/>
    <property type="match status" value="1"/>
</dbReference>
<dbReference type="CDD" id="cd03043">
    <property type="entry name" value="GST_N_1"/>
    <property type="match status" value="1"/>
</dbReference>
<accession>A0A1W1X3X6</accession>
<evidence type="ECO:0000313" key="2">
    <source>
        <dbReference type="EMBL" id="SMC18533.1"/>
    </source>
</evidence>
<proteinExistence type="predicted"/>
<organism evidence="2 3">
    <name type="scientific">Andreprevotia lacus DSM 23236</name>
    <dbReference type="NCBI Taxonomy" id="1121001"/>
    <lineage>
        <taxon>Bacteria</taxon>
        <taxon>Pseudomonadati</taxon>
        <taxon>Pseudomonadota</taxon>
        <taxon>Betaproteobacteria</taxon>
        <taxon>Neisseriales</taxon>
        <taxon>Chitinibacteraceae</taxon>
        <taxon>Andreprevotia</taxon>
    </lineage>
</organism>
<feature type="domain" description="GST N-terminal" evidence="1">
    <location>
        <begin position="1"/>
        <end position="81"/>
    </location>
</feature>
<dbReference type="PROSITE" id="PS50404">
    <property type="entry name" value="GST_NTER"/>
    <property type="match status" value="1"/>
</dbReference>
<keyword evidence="3" id="KW-1185">Reference proteome</keyword>
<dbReference type="PANTHER" id="PTHR42673">
    <property type="entry name" value="MALEYLACETOACETATE ISOMERASE"/>
    <property type="match status" value="1"/>
</dbReference>
<dbReference type="Gene3D" id="3.40.30.10">
    <property type="entry name" value="Glutaredoxin"/>
    <property type="match status" value="1"/>
</dbReference>
<protein>
    <submittedName>
        <fullName evidence="2">Glutathione S-transferase</fullName>
    </submittedName>
</protein>
<evidence type="ECO:0000259" key="1">
    <source>
        <dbReference type="PROSITE" id="PS50404"/>
    </source>
</evidence>
<dbReference type="SFLD" id="SFLDS00019">
    <property type="entry name" value="Glutathione_Transferase_(cytos"/>
    <property type="match status" value="1"/>
</dbReference>
<gene>
    <name evidence="2" type="ORF">SAMN02745857_00580</name>
</gene>
<dbReference type="RefSeq" id="WP_084089034.1">
    <property type="nucleotide sequence ID" value="NZ_FWXD01000002.1"/>
</dbReference>
<dbReference type="GO" id="GO:0006749">
    <property type="term" value="P:glutathione metabolic process"/>
    <property type="evidence" value="ECO:0007669"/>
    <property type="project" value="TreeGrafter"/>
</dbReference>
<dbReference type="InterPro" id="IPR036282">
    <property type="entry name" value="Glutathione-S-Trfase_C_sf"/>
</dbReference>
<dbReference type="OrthoDB" id="9799538at2"/>
<evidence type="ECO:0000313" key="3">
    <source>
        <dbReference type="Proteomes" id="UP000192761"/>
    </source>
</evidence>
<dbReference type="GO" id="GO:0006559">
    <property type="term" value="P:L-phenylalanine catabolic process"/>
    <property type="evidence" value="ECO:0007669"/>
    <property type="project" value="TreeGrafter"/>
</dbReference>
<dbReference type="InterPro" id="IPR040079">
    <property type="entry name" value="Glutathione_S-Trfase"/>
</dbReference>
<sequence>MQLVIGNKKYSSWSLRPWLGLTQAGIAFDERVINLYAPDSLAQRLAVTPTGKVPALVDGELVIWETLAIAEYVAEKYPQAGLWPADATARAVARAVCAEMHAGFVPLRSTCNMDLSRRKTVEITPAVQADVDRIVALWADCRARFGTSGPFLFGAFSWADAFYAPVATRFRTYGIALPPEAQAYVDLLLALPAFKAWEAAALAEPWSDQ</sequence>
<reference evidence="2 3" key="1">
    <citation type="submission" date="2017-04" db="EMBL/GenBank/DDBJ databases">
        <authorList>
            <person name="Afonso C.L."/>
            <person name="Miller P.J."/>
            <person name="Scott M.A."/>
            <person name="Spackman E."/>
            <person name="Goraichik I."/>
            <person name="Dimitrov K.M."/>
            <person name="Suarez D.L."/>
            <person name="Swayne D.E."/>
        </authorList>
    </citation>
    <scope>NUCLEOTIDE SEQUENCE [LARGE SCALE GENOMIC DNA]</scope>
    <source>
        <strain evidence="2 3">DSM 23236</strain>
    </source>
</reference>
<dbReference type="Proteomes" id="UP000192761">
    <property type="component" value="Unassembled WGS sequence"/>
</dbReference>
<dbReference type="GO" id="GO:0016034">
    <property type="term" value="F:maleylacetoacetate isomerase activity"/>
    <property type="evidence" value="ECO:0007669"/>
    <property type="project" value="TreeGrafter"/>
</dbReference>
<dbReference type="Pfam" id="PF13409">
    <property type="entry name" value="GST_N_2"/>
    <property type="match status" value="1"/>
</dbReference>
<dbReference type="Pfam" id="PF13410">
    <property type="entry name" value="GST_C_2"/>
    <property type="match status" value="1"/>
</dbReference>
<dbReference type="InterPro" id="IPR004045">
    <property type="entry name" value="Glutathione_S-Trfase_N"/>
</dbReference>
<name>A0A1W1X3X6_9NEIS</name>
<dbReference type="InterPro" id="IPR036249">
    <property type="entry name" value="Thioredoxin-like_sf"/>
</dbReference>
<dbReference type="Gene3D" id="1.20.1050.10">
    <property type="match status" value="1"/>
</dbReference>
<dbReference type="EMBL" id="FWXD01000002">
    <property type="protein sequence ID" value="SMC18533.1"/>
    <property type="molecule type" value="Genomic_DNA"/>
</dbReference>
<dbReference type="CDD" id="cd03194">
    <property type="entry name" value="GST_C_3"/>
    <property type="match status" value="1"/>
</dbReference>
<keyword evidence="2" id="KW-0808">Transferase</keyword>
<dbReference type="SUPFAM" id="SSF52833">
    <property type="entry name" value="Thioredoxin-like"/>
    <property type="match status" value="1"/>
</dbReference>
<dbReference type="STRING" id="1121001.SAMN02745857_00580"/>